<dbReference type="EMBL" id="JAENIO010000004">
    <property type="protein sequence ID" value="MBK1832885.1"/>
    <property type="molecule type" value="Genomic_DNA"/>
</dbReference>
<evidence type="ECO:0000313" key="3">
    <source>
        <dbReference type="Proteomes" id="UP000604083"/>
    </source>
</evidence>
<dbReference type="RefSeq" id="WP_200390320.1">
    <property type="nucleotide sequence ID" value="NZ_JAENIO010000004.1"/>
</dbReference>
<dbReference type="Proteomes" id="UP000604083">
    <property type="component" value="Unassembled WGS sequence"/>
</dbReference>
<feature type="compositionally biased region" description="Polar residues" evidence="1">
    <location>
        <begin position="43"/>
        <end position="54"/>
    </location>
</feature>
<dbReference type="AlphaFoldDB" id="A0A934RLD0"/>
<evidence type="ECO:0000256" key="1">
    <source>
        <dbReference type="SAM" id="MobiDB-lite"/>
    </source>
</evidence>
<feature type="region of interest" description="Disordered" evidence="1">
    <location>
        <begin position="29"/>
        <end position="57"/>
    </location>
</feature>
<protein>
    <recommendedName>
        <fullName evidence="4">SH3 domain-containing protein</fullName>
    </recommendedName>
</protein>
<reference evidence="2" key="1">
    <citation type="submission" date="2021-01" db="EMBL/GenBank/DDBJ databases">
        <title>Modified the classification status of verrucomicrobia.</title>
        <authorList>
            <person name="Feng X."/>
        </authorList>
    </citation>
    <scope>NUCLEOTIDE SEQUENCE</scope>
    <source>
        <strain evidence="2">KCTC 12986</strain>
    </source>
</reference>
<gene>
    <name evidence="2" type="ORF">JIN78_02325</name>
</gene>
<proteinExistence type="predicted"/>
<dbReference type="PROSITE" id="PS51257">
    <property type="entry name" value="PROKAR_LIPOPROTEIN"/>
    <property type="match status" value="1"/>
</dbReference>
<feature type="region of interest" description="Disordered" evidence="1">
    <location>
        <begin position="123"/>
        <end position="234"/>
    </location>
</feature>
<evidence type="ECO:0000313" key="2">
    <source>
        <dbReference type="EMBL" id="MBK1832885.1"/>
    </source>
</evidence>
<keyword evidence="3" id="KW-1185">Reference proteome</keyword>
<comment type="caution">
    <text evidence="2">The sequence shown here is derived from an EMBL/GenBank/DDBJ whole genome shotgun (WGS) entry which is preliminary data.</text>
</comment>
<accession>A0A934RLD0</accession>
<organism evidence="2 3">
    <name type="scientific">Roseibacillus ishigakijimensis</name>
    <dbReference type="NCBI Taxonomy" id="454146"/>
    <lineage>
        <taxon>Bacteria</taxon>
        <taxon>Pseudomonadati</taxon>
        <taxon>Verrucomicrobiota</taxon>
        <taxon>Verrucomicrobiia</taxon>
        <taxon>Verrucomicrobiales</taxon>
        <taxon>Verrucomicrobiaceae</taxon>
        <taxon>Roseibacillus</taxon>
    </lineage>
</organism>
<name>A0A934RLD0_9BACT</name>
<sequence>MTSCKWLTLAAASALVSCGQITSSLQEPISSEYSPLDGPNSPRVRSQSFQQTGPSYDAGEWVETSVPNATFFNKIPKGSATADKVLALGSPLKVVSTKGTYLKVELEGGSVGYVPAIMVAEPTNSSDSTPFLPPPPSQPLQRSSGADEFAPPSLEPAPLQDSGDSVIPPPSNYSENTVPLAPEPSPERSPGEILIPTTSRPAEASPQLTIPEPAGTIPAPSDEEIIEEPTIGIE</sequence>
<evidence type="ECO:0008006" key="4">
    <source>
        <dbReference type="Google" id="ProtNLM"/>
    </source>
</evidence>